<evidence type="ECO:0000313" key="10">
    <source>
        <dbReference type="EMBL" id="TMQ70118.1"/>
    </source>
</evidence>
<dbReference type="InterPro" id="IPR017657">
    <property type="entry name" value="L-lysine_6-transaminase"/>
</dbReference>
<dbReference type="InterPro" id="IPR015424">
    <property type="entry name" value="PyrdxlP-dep_Trfase"/>
</dbReference>
<dbReference type="InterPro" id="IPR005814">
    <property type="entry name" value="Aminotrans_3"/>
</dbReference>
<dbReference type="GO" id="GO:0030170">
    <property type="term" value="F:pyridoxal phosphate binding"/>
    <property type="evidence" value="ECO:0007669"/>
    <property type="project" value="InterPro"/>
</dbReference>
<name>A0A538U2L3_UNCEI</name>
<sequence>MSAADVHGVLAKHLLVDGYDLVLDLEKSQGRRLWDARGERWYLDLFSCFATLPVGINHPKLKEPAFVAKLARAARTNPTNSDIYTVEMAEFVEAFGRHAMPAYLPHLFLVAGGALGIENALKAAFDWKVRRNFRKGYREEKGHQVLHFREAFHGRTGYTLSLTNTADPKKYQYYPRFDWPRMPTPKLHFPVDAAETERVRREENLALDAIRNAFVERKDDIACIIIEPIQAEGGDHHFRPEFLRALRQVADEQEALLIFDEVQTGLGLTGRMWAHQHWDVKPDLLAFGKKAQVCGMMAGPRLDDEPDNVFRVPSRLNSTWGGNLTDMVRCQRYLEIMAEERLVEHAATAGDHLRRGLETLQAERPELVSNARGLGLMCAVDLPDGPTRDAVAQEMYQLGAVILGCGPRSLRFRPPLDVTIAELDEGLDLMRRALARAALESA</sequence>
<dbReference type="GO" id="GO:0017000">
    <property type="term" value="P:antibiotic biosynthetic process"/>
    <property type="evidence" value="ECO:0007669"/>
    <property type="project" value="InterPro"/>
</dbReference>
<evidence type="ECO:0000256" key="3">
    <source>
        <dbReference type="ARBA" id="ARBA00013071"/>
    </source>
</evidence>
<dbReference type="SUPFAM" id="SSF53383">
    <property type="entry name" value="PLP-dependent transferases"/>
    <property type="match status" value="1"/>
</dbReference>
<dbReference type="EMBL" id="VBPB01000248">
    <property type="protein sequence ID" value="TMQ70118.1"/>
    <property type="molecule type" value="Genomic_DNA"/>
</dbReference>
<accession>A0A538U2L3</accession>
<dbReference type="CDD" id="cd00610">
    <property type="entry name" value="OAT_like"/>
    <property type="match status" value="1"/>
</dbReference>
<evidence type="ECO:0000256" key="1">
    <source>
        <dbReference type="ARBA" id="ARBA00001933"/>
    </source>
</evidence>
<gene>
    <name evidence="10" type="ORF">E6K81_13345</name>
</gene>
<evidence type="ECO:0000256" key="4">
    <source>
        <dbReference type="ARBA" id="ARBA00022576"/>
    </source>
</evidence>
<dbReference type="GO" id="GO:0045484">
    <property type="term" value="F:L-lysine 6-transaminase activity"/>
    <property type="evidence" value="ECO:0007669"/>
    <property type="project" value="UniProtKB-EC"/>
</dbReference>
<dbReference type="EC" id="2.6.1.36" evidence="3"/>
<evidence type="ECO:0000256" key="5">
    <source>
        <dbReference type="ARBA" id="ARBA00022679"/>
    </source>
</evidence>
<evidence type="ECO:0000313" key="11">
    <source>
        <dbReference type="Proteomes" id="UP000319771"/>
    </source>
</evidence>
<evidence type="ECO:0000256" key="9">
    <source>
        <dbReference type="RuleBase" id="RU003560"/>
    </source>
</evidence>
<dbReference type="PANTHER" id="PTHR43206">
    <property type="entry name" value="AMINOTRANSFERASE"/>
    <property type="match status" value="1"/>
</dbReference>
<dbReference type="PANTHER" id="PTHR43206:SF2">
    <property type="entry name" value="4-AMINOBUTYRATE AMINOTRANSFERASE GABT"/>
    <property type="match status" value="1"/>
</dbReference>
<keyword evidence="5 10" id="KW-0808">Transferase</keyword>
<evidence type="ECO:0000256" key="8">
    <source>
        <dbReference type="ARBA" id="ARBA00050040"/>
    </source>
</evidence>
<comment type="cofactor">
    <cofactor evidence="1">
        <name>pyridoxal 5'-phosphate</name>
        <dbReference type="ChEBI" id="CHEBI:597326"/>
    </cofactor>
</comment>
<dbReference type="PIRSF" id="PIRSF000521">
    <property type="entry name" value="Transaminase_4ab_Lys_Orn"/>
    <property type="match status" value="1"/>
</dbReference>
<dbReference type="Proteomes" id="UP000319771">
    <property type="component" value="Unassembled WGS sequence"/>
</dbReference>
<dbReference type="Pfam" id="PF00202">
    <property type="entry name" value="Aminotran_3"/>
    <property type="match status" value="1"/>
</dbReference>
<reference evidence="10 11" key="1">
    <citation type="journal article" date="2019" name="Nat. Microbiol.">
        <title>Mediterranean grassland soil C-N compound turnover is dependent on rainfall and depth, and is mediated by genomically divergent microorganisms.</title>
        <authorList>
            <person name="Diamond S."/>
            <person name="Andeer P.F."/>
            <person name="Li Z."/>
            <person name="Crits-Christoph A."/>
            <person name="Burstein D."/>
            <person name="Anantharaman K."/>
            <person name="Lane K.R."/>
            <person name="Thomas B.C."/>
            <person name="Pan C."/>
            <person name="Northen T.R."/>
            <person name="Banfield J.F."/>
        </authorList>
    </citation>
    <scope>NUCLEOTIDE SEQUENCE [LARGE SCALE GENOMIC DNA]</scope>
    <source>
        <strain evidence="10">WS_11</strain>
    </source>
</reference>
<proteinExistence type="inferred from homology"/>
<protein>
    <recommendedName>
        <fullName evidence="8">L-lysine-epsilon aminotransferase</fullName>
        <ecNumber evidence="3">2.6.1.36</ecNumber>
    </recommendedName>
    <alternativeName>
        <fullName evidence="7">Lysine 6-aminotransferase</fullName>
    </alternativeName>
</protein>
<keyword evidence="4 10" id="KW-0032">Aminotransferase</keyword>
<comment type="similarity">
    <text evidence="2 9">Belongs to the class-III pyridoxal-phosphate-dependent aminotransferase family.</text>
</comment>
<dbReference type="InterPro" id="IPR015422">
    <property type="entry name" value="PyrdxlP-dep_Trfase_small"/>
</dbReference>
<evidence type="ECO:0000256" key="7">
    <source>
        <dbReference type="ARBA" id="ARBA00030921"/>
    </source>
</evidence>
<evidence type="ECO:0000256" key="2">
    <source>
        <dbReference type="ARBA" id="ARBA00008954"/>
    </source>
</evidence>
<evidence type="ECO:0000256" key="6">
    <source>
        <dbReference type="ARBA" id="ARBA00022898"/>
    </source>
</evidence>
<keyword evidence="6 9" id="KW-0663">Pyridoxal phosphate</keyword>
<dbReference type="AlphaFoldDB" id="A0A538U2L3"/>
<dbReference type="NCBIfam" id="TIGR03251">
    <property type="entry name" value="LAT_fam"/>
    <property type="match status" value="1"/>
</dbReference>
<organism evidence="10 11">
    <name type="scientific">Eiseniibacteriota bacterium</name>
    <dbReference type="NCBI Taxonomy" id="2212470"/>
    <lineage>
        <taxon>Bacteria</taxon>
        <taxon>Candidatus Eiseniibacteriota</taxon>
    </lineage>
</organism>
<comment type="caution">
    <text evidence="10">The sequence shown here is derived from an EMBL/GenBank/DDBJ whole genome shotgun (WGS) entry which is preliminary data.</text>
</comment>
<dbReference type="Gene3D" id="3.40.640.10">
    <property type="entry name" value="Type I PLP-dependent aspartate aminotransferase-like (Major domain)"/>
    <property type="match status" value="1"/>
</dbReference>
<dbReference type="GO" id="GO:0009450">
    <property type="term" value="P:gamma-aminobutyric acid catabolic process"/>
    <property type="evidence" value="ECO:0007669"/>
    <property type="project" value="TreeGrafter"/>
</dbReference>
<dbReference type="InterPro" id="IPR015421">
    <property type="entry name" value="PyrdxlP-dep_Trfase_major"/>
</dbReference>
<dbReference type="Gene3D" id="3.90.1150.10">
    <property type="entry name" value="Aspartate Aminotransferase, domain 1"/>
    <property type="match status" value="1"/>
</dbReference>